<dbReference type="AlphaFoldDB" id="A0A955RQT1"/>
<proteinExistence type="predicted"/>
<reference evidence="1" key="2">
    <citation type="journal article" date="2021" name="Microbiome">
        <title>Successional dynamics and alternative stable states in a saline activated sludge microbial community over 9 years.</title>
        <authorList>
            <person name="Wang Y."/>
            <person name="Ye J."/>
            <person name="Ju F."/>
            <person name="Liu L."/>
            <person name="Boyd J.A."/>
            <person name="Deng Y."/>
            <person name="Parks D.H."/>
            <person name="Jiang X."/>
            <person name="Yin X."/>
            <person name="Woodcroft B.J."/>
            <person name="Tyson G.W."/>
            <person name="Hugenholtz P."/>
            <person name="Polz M.F."/>
            <person name="Zhang T."/>
        </authorList>
    </citation>
    <scope>NUCLEOTIDE SEQUENCE</scope>
    <source>
        <strain evidence="1">HKST-UBA03</strain>
    </source>
</reference>
<accession>A0A955RQT1</accession>
<sequence length="60" mass="6719">MLVDVEFTSTTDRDNFVMPDFCLVNVTQAKFIAGGMLCGKTYADIEAELNRFSYIKFLAG</sequence>
<gene>
    <name evidence="1" type="ORF">KC614_02110</name>
</gene>
<comment type="caution">
    <text evidence="1">The sequence shown here is derived from an EMBL/GenBank/DDBJ whole genome shotgun (WGS) entry which is preliminary data.</text>
</comment>
<evidence type="ECO:0000313" key="1">
    <source>
        <dbReference type="EMBL" id="MCA9391976.1"/>
    </source>
</evidence>
<dbReference type="Proteomes" id="UP000751518">
    <property type="component" value="Unassembled WGS sequence"/>
</dbReference>
<protein>
    <submittedName>
        <fullName evidence="1">Uncharacterized protein</fullName>
    </submittedName>
</protein>
<reference evidence="1" key="1">
    <citation type="submission" date="2020-04" db="EMBL/GenBank/DDBJ databases">
        <authorList>
            <person name="Zhang T."/>
        </authorList>
    </citation>
    <scope>NUCLEOTIDE SEQUENCE</scope>
    <source>
        <strain evidence="1">HKST-UBA03</strain>
    </source>
</reference>
<organism evidence="1 2">
    <name type="scientific">candidate division WWE3 bacterium</name>
    <dbReference type="NCBI Taxonomy" id="2053526"/>
    <lineage>
        <taxon>Bacteria</taxon>
        <taxon>Katanobacteria</taxon>
    </lineage>
</organism>
<evidence type="ECO:0000313" key="2">
    <source>
        <dbReference type="Proteomes" id="UP000751518"/>
    </source>
</evidence>
<name>A0A955RQT1_UNCKA</name>
<dbReference type="EMBL" id="JAGQKZ010000012">
    <property type="protein sequence ID" value="MCA9391976.1"/>
    <property type="molecule type" value="Genomic_DNA"/>
</dbReference>